<dbReference type="Proteomes" id="UP000669179">
    <property type="component" value="Unassembled WGS sequence"/>
</dbReference>
<evidence type="ECO:0000259" key="2">
    <source>
        <dbReference type="Pfam" id="PF10088"/>
    </source>
</evidence>
<keyword evidence="5" id="KW-1185">Reference proteome</keyword>
<feature type="coiled-coil region" evidence="1">
    <location>
        <begin position="226"/>
        <end position="260"/>
    </location>
</feature>
<name>A0A939TBA6_9ACTN</name>
<sequence length="534" mass="60037">MLHELTSDLSDFPPLHLDDGLNIAPARIGGAGTGLTRLLDFLLGAEVRIGHPLRRPELTHSRFRLTLDLSRRPRRVTRSADELAKVRVDEEELRLQQFRGYLGEELFALTGEGNEPSFRSVVAYYVRDATVGGFVSPTETYRKQRTMDSQPALAHLFALDVDLVAKVREVTETDRDLRELRRAAKDSVMGMALGRGNDLDAQIRSVQEHRDAIAAELAGFRMAGAYARHRERADELSRAIRKINDHLAVIERQARDLEATMSGDSAEQPDRSYLDEVYRQLGVVLPGQVIRRFDEVEAFHHSVVANRRRYLEAELARLRRDVAREESELARLDEERADLMRLLEADGALDSYAELQRQISLLDGRLSELIERRAIVDRWGNAGRHLRLRSTELEMQVSADLHDRRSRIAEISGRYASYARRLYGEDRPAGLTIEARRSGYKFVPVIEGETTEAGRAMALLCFDLCMAVTAKRSGHGPDFLVHDGRLFNPVSAPEMVSALRLAEHVCRSEGLQYVAALTPGQLNEASAAGFPVRG</sequence>
<dbReference type="Pfam" id="PF10088">
    <property type="entry name" value="DUF2326"/>
    <property type="match status" value="1"/>
</dbReference>
<protein>
    <submittedName>
        <fullName evidence="4">DUF2326 domain-containing protein</fullName>
    </submittedName>
</protein>
<accession>A0A939TBA6</accession>
<dbReference type="RefSeq" id="WP_208261377.1">
    <property type="nucleotide sequence ID" value="NZ_JAGEOJ010000020.1"/>
</dbReference>
<evidence type="ECO:0000313" key="5">
    <source>
        <dbReference type="Proteomes" id="UP000669179"/>
    </source>
</evidence>
<reference evidence="4" key="1">
    <citation type="submission" date="2021-03" db="EMBL/GenBank/DDBJ databases">
        <authorList>
            <person name="Kanchanasin P."/>
            <person name="Saeng-In P."/>
            <person name="Phongsopitanun W."/>
            <person name="Yuki M."/>
            <person name="Kudo T."/>
            <person name="Ohkuma M."/>
            <person name="Tanasupawat S."/>
        </authorList>
    </citation>
    <scope>NUCLEOTIDE SEQUENCE</scope>
    <source>
        <strain evidence="4">GKU 128</strain>
    </source>
</reference>
<dbReference type="InterPro" id="IPR046919">
    <property type="entry name" value="ABC-3C_CTD10"/>
</dbReference>
<evidence type="ECO:0000313" key="4">
    <source>
        <dbReference type="EMBL" id="MBO2453352.1"/>
    </source>
</evidence>
<dbReference type="InterPro" id="IPR018760">
    <property type="entry name" value="DUF2326"/>
</dbReference>
<proteinExistence type="predicted"/>
<feature type="domain" description="DUF2326" evidence="2">
    <location>
        <begin position="420"/>
        <end position="522"/>
    </location>
</feature>
<gene>
    <name evidence="4" type="ORF">J4573_40105</name>
</gene>
<organism evidence="4 5">
    <name type="scientific">Actinomadura barringtoniae</name>
    <dbReference type="NCBI Taxonomy" id="1427535"/>
    <lineage>
        <taxon>Bacteria</taxon>
        <taxon>Bacillati</taxon>
        <taxon>Actinomycetota</taxon>
        <taxon>Actinomycetes</taxon>
        <taxon>Streptosporangiales</taxon>
        <taxon>Thermomonosporaceae</taxon>
        <taxon>Actinomadura</taxon>
    </lineage>
</organism>
<dbReference type="AlphaFoldDB" id="A0A939TBA6"/>
<keyword evidence="1" id="KW-0175">Coiled coil</keyword>
<comment type="caution">
    <text evidence="4">The sequence shown here is derived from an EMBL/GenBank/DDBJ whole genome shotgun (WGS) entry which is preliminary data.</text>
</comment>
<evidence type="ECO:0000256" key="1">
    <source>
        <dbReference type="SAM" id="Coils"/>
    </source>
</evidence>
<evidence type="ECO:0000259" key="3">
    <source>
        <dbReference type="Pfam" id="PF20275"/>
    </source>
</evidence>
<dbReference type="Pfam" id="PF20275">
    <property type="entry name" value="CTD10"/>
    <property type="match status" value="1"/>
</dbReference>
<dbReference type="EMBL" id="JAGEOJ010000020">
    <property type="protein sequence ID" value="MBO2453352.1"/>
    <property type="molecule type" value="Genomic_DNA"/>
</dbReference>
<feature type="domain" description="ABC-three component systems C-terminal" evidence="3">
    <location>
        <begin position="256"/>
        <end position="358"/>
    </location>
</feature>
<feature type="coiled-coil region" evidence="1">
    <location>
        <begin position="308"/>
        <end position="372"/>
    </location>
</feature>